<accession>A0A099YB56</accession>
<name>A0A099YB56_LIMMU</name>
<dbReference type="EMBL" id="JROC01000034">
    <property type="protein sequence ID" value="KGL66646.1"/>
    <property type="molecule type" value="Genomic_DNA"/>
</dbReference>
<proteinExistence type="predicted"/>
<comment type="caution">
    <text evidence="1">The sequence shown here is derived from an EMBL/GenBank/DDBJ whole genome shotgun (WGS) entry which is preliminary data.</text>
</comment>
<gene>
    <name evidence="1" type="ORF">LX03_07340</name>
</gene>
<evidence type="ECO:0000313" key="2">
    <source>
        <dbReference type="Proteomes" id="UP000030001"/>
    </source>
</evidence>
<reference evidence="1 2" key="1">
    <citation type="submission" date="2014-09" db="EMBL/GenBank/DDBJ databases">
        <title>Lactobacillus mucosae CRL573 Genome Sequencing.</title>
        <authorList>
            <person name="Bleckwedel J."/>
            <person name="Teran L.C."/>
            <person name="Bonacina J."/>
            <person name="Saavedra L."/>
            <person name="Mozzi F.B."/>
            <person name="Raya R.R."/>
        </authorList>
    </citation>
    <scope>NUCLEOTIDE SEQUENCE [LARGE SCALE GENOMIC DNA]</scope>
    <source>
        <strain evidence="1 2">CRL573</strain>
    </source>
</reference>
<evidence type="ECO:0000313" key="1">
    <source>
        <dbReference type="EMBL" id="KGL66646.1"/>
    </source>
</evidence>
<dbReference type="RefSeq" id="WP_034540488.1">
    <property type="nucleotide sequence ID" value="NZ_JBJNQK010000005.1"/>
</dbReference>
<organism evidence="1 2">
    <name type="scientific">Limosilactobacillus mucosae</name>
    <name type="common">Lactobacillus mucosae</name>
    <dbReference type="NCBI Taxonomy" id="97478"/>
    <lineage>
        <taxon>Bacteria</taxon>
        <taxon>Bacillati</taxon>
        <taxon>Bacillota</taxon>
        <taxon>Bacilli</taxon>
        <taxon>Lactobacillales</taxon>
        <taxon>Lactobacillaceae</taxon>
        <taxon>Limosilactobacillus</taxon>
    </lineage>
</organism>
<evidence type="ECO:0008006" key="3">
    <source>
        <dbReference type="Google" id="ProtNLM"/>
    </source>
</evidence>
<dbReference type="Pfam" id="PF13563">
    <property type="entry name" value="2_5_RNA_ligase2"/>
    <property type="match status" value="1"/>
</dbReference>
<dbReference type="InterPro" id="IPR009097">
    <property type="entry name" value="Cyclic_Pdiesterase"/>
</dbReference>
<sequence length="226" mass="25208">MKKELDSLYKSIDQKGKAAILKNQFTDPYLCQDKADSRRGLTLLARLPVHVGRNIGYAQQKLRIANPNLYCYPLADLHLTVLDLIGARADFSLAPAVLAAYQNSIKELLANCRPFSVTLQGLIASPSGILAAGYYSDELFELREALRLKLAKELPLAERYQTASGHVTIARFKAPLNDSNGLLFDLAKMDQLRFGSFVVKQVDLVIHDWYNHDVKVIDEFALTALS</sequence>
<dbReference type="Proteomes" id="UP000030001">
    <property type="component" value="Unassembled WGS sequence"/>
</dbReference>
<dbReference type="SUPFAM" id="SSF55144">
    <property type="entry name" value="LigT-like"/>
    <property type="match status" value="1"/>
</dbReference>
<protein>
    <recommendedName>
        <fullName evidence="3">2'-5' RNA ligase</fullName>
    </recommendedName>
</protein>
<dbReference type="Gene3D" id="3.90.1140.10">
    <property type="entry name" value="Cyclic phosphodiesterase"/>
    <property type="match status" value="1"/>
</dbReference>
<dbReference type="AlphaFoldDB" id="A0A099YB56"/>